<dbReference type="InterPro" id="IPR001646">
    <property type="entry name" value="5peptide_repeat"/>
</dbReference>
<organism evidence="1 2">
    <name type="scientific">Actinomadura syzygii</name>
    <dbReference type="NCBI Taxonomy" id="1427538"/>
    <lineage>
        <taxon>Bacteria</taxon>
        <taxon>Bacillati</taxon>
        <taxon>Actinomycetota</taxon>
        <taxon>Actinomycetes</taxon>
        <taxon>Streptosporangiales</taxon>
        <taxon>Thermomonosporaceae</taxon>
        <taxon>Actinomadura</taxon>
    </lineage>
</organism>
<gene>
    <name evidence="1" type="ORF">FXF65_03850</name>
</gene>
<comment type="caution">
    <text evidence="1">The sequence shown here is derived from an EMBL/GenBank/DDBJ whole genome shotgun (WGS) entry which is preliminary data.</text>
</comment>
<dbReference type="Pfam" id="PF13576">
    <property type="entry name" value="Pentapeptide_3"/>
    <property type="match status" value="2"/>
</dbReference>
<dbReference type="Gene3D" id="2.160.20.80">
    <property type="entry name" value="E3 ubiquitin-protein ligase SopA"/>
    <property type="match status" value="2"/>
</dbReference>
<accession>A0A5D0UL94</accession>
<proteinExistence type="predicted"/>
<sequence>MSGRLGDGVGGGQGAVDSLCQWWRQAGGEDLDALRECGRVLAELLRTEDGLEVVLRGAVVVDGRFAGCSFGAVDFSDVRFVGDVDFAGARFDGEAVFQRILCEGDAEFGGAAFAEVAVFGRARFRGAAGFAGARFADLAWFGRGEDGLSEEDPAWDEVEDAVTPAWQEPNEDDPHWPLAVLDFDYQDWIEGGDGARFAGPATFRGAEFAADAWFGKARFGDSADFTGVSFGGPVHLVAPTAELTGARAEAAEHEWPFGWRLDDGEMVADSGWGGLAGNDPLARLAGVELLASVGDAEPTVRAGVVRALCEYLRVPLSFAVTGSLTPLQAAELRARRAAQETLAARARPGGWADLSLHLSGATLVDLDFSGVSVAYGDFCGAQFYGKTDFTGAVFERADFCLPGSSDGRATFHGPAVFADARLTRHASPDDRERSGLDRCRFHADSP</sequence>
<name>A0A5D0UL94_9ACTN</name>
<evidence type="ECO:0008006" key="3">
    <source>
        <dbReference type="Google" id="ProtNLM"/>
    </source>
</evidence>
<evidence type="ECO:0000313" key="2">
    <source>
        <dbReference type="Proteomes" id="UP000322634"/>
    </source>
</evidence>
<evidence type="ECO:0000313" key="1">
    <source>
        <dbReference type="EMBL" id="TYC18874.1"/>
    </source>
</evidence>
<dbReference type="AlphaFoldDB" id="A0A5D0UL94"/>
<dbReference type="OrthoDB" id="8440251at2"/>
<protein>
    <recommendedName>
        <fullName evidence="3">Pentapeptide repeat-containing protein</fullName>
    </recommendedName>
</protein>
<dbReference type="EMBL" id="VSFF01000001">
    <property type="protein sequence ID" value="TYC18874.1"/>
    <property type="molecule type" value="Genomic_DNA"/>
</dbReference>
<keyword evidence="2" id="KW-1185">Reference proteome</keyword>
<reference evidence="1 2" key="1">
    <citation type="submission" date="2019-08" db="EMBL/GenBank/DDBJ databases">
        <title>Actinomadura sp. nov. CYP1-5 isolated from mountain soil.</title>
        <authorList>
            <person name="Songsumanus A."/>
            <person name="Kuncharoen N."/>
            <person name="Kudo T."/>
            <person name="Yuki M."/>
            <person name="Igarashi Y."/>
            <person name="Tanasupawat S."/>
        </authorList>
    </citation>
    <scope>NUCLEOTIDE SEQUENCE [LARGE SCALE GENOMIC DNA]</scope>
    <source>
        <strain evidence="1 2">GKU157</strain>
    </source>
</reference>
<dbReference type="Proteomes" id="UP000322634">
    <property type="component" value="Unassembled WGS sequence"/>
</dbReference>